<gene>
    <name evidence="1" type="ORF">CK203_033163</name>
</gene>
<evidence type="ECO:0000313" key="1">
    <source>
        <dbReference type="EMBL" id="RVW65582.1"/>
    </source>
</evidence>
<protein>
    <recommendedName>
        <fullName evidence="3">DUF4283 domain-containing protein</fullName>
    </recommendedName>
</protein>
<dbReference type="EMBL" id="QGNW01000687">
    <property type="protein sequence ID" value="RVW65582.1"/>
    <property type="molecule type" value="Genomic_DNA"/>
</dbReference>
<comment type="caution">
    <text evidence="1">The sequence shown here is derived from an EMBL/GenBank/DDBJ whole genome shotgun (WGS) entry which is preliminary data.</text>
</comment>
<evidence type="ECO:0000313" key="2">
    <source>
        <dbReference type="Proteomes" id="UP000288805"/>
    </source>
</evidence>
<organism evidence="1 2">
    <name type="scientific">Vitis vinifera</name>
    <name type="common">Grape</name>
    <dbReference type="NCBI Taxonomy" id="29760"/>
    <lineage>
        <taxon>Eukaryota</taxon>
        <taxon>Viridiplantae</taxon>
        <taxon>Streptophyta</taxon>
        <taxon>Embryophyta</taxon>
        <taxon>Tracheophyta</taxon>
        <taxon>Spermatophyta</taxon>
        <taxon>Magnoliopsida</taxon>
        <taxon>eudicotyledons</taxon>
        <taxon>Gunneridae</taxon>
        <taxon>Pentapetalae</taxon>
        <taxon>rosids</taxon>
        <taxon>Vitales</taxon>
        <taxon>Vitaceae</taxon>
        <taxon>Viteae</taxon>
        <taxon>Vitis</taxon>
    </lineage>
</organism>
<accession>A0A438G037</accession>
<reference evidence="1 2" key="1">
    <citation type="journal article" date="2018" name="PLoS Genet.">
        <title>Population sequencing reveals clonal diversity and ancestral inbreeding in the grapevine cultivar Chardonnay.</title>
        <authorList>
            <person name="Roach M.J."/>
            <person name="Johnson D.L."/>
            <person name="Bohlmann J."/>
            <person name="van Vuuren H.J."/>
            <person name="Jones S.J."/>
            <person name="Pretorius I.S."/>
            <person name="Schmidt S.A."/>
            <person name="Borneman A.R."/>
        </authorList>
    </citation>
    <scope>NUCLEOTIDE SEQUENCE [LARGE SCALE GENOMIC DNA]</scope>
    <source>
        <strain evidence="2">cv. Chardonnay</strain>
        <tissue evidence="1">Leaf</tissue>
    </source>
</reference>
<evidence type="ECO:0008006" key="3">
    <source>
        <dbReference type="Google" id="ProtNLM"/>
    </source>
</evidence>
<dbReference type="Proteomes" id="UP000288805">
    <property type="component" value="Unassembled WGS sequence"/>
</dbReference>
<name>A0A438G037_VITVI</name>
<proteinExistence type="predicted"/>
<dbReference type="AlphaFoldDB" id="A0A438G037"/>
<sequence length="134" mass="14795">MEENAGLSSLGGSCWFGVELKTFEILLEIVKGKVVGKIVERGRGFSSWIRFGERSLVGLLEGVEDCYNGKFGGRVYKLELCNNKVGGFLLCLALNVEEKRFSLVFLEGREFLRGLEDPCIQSLGASRLLLSQGL</sequence>